<evidence type="ECO:0000256" key="5">
    <source>
        <dbReference type="ARBA" id="ARBA00022679"/>
    </source>
</evidence>
<comment type="pathway">
    <text evidence="2">Protein modification; protein glycosylation.</text>
</comment>
<evidence type="ECO:0000256" key="2">
    <source>
        <dbReference type="ARBA" id="ARBA00004922"/>
    </source>
</evidence>
<keyword evidence="5 12" id="KW-0808">Transferase</keyword>
<keyword evidence="7" id="KW-0735">Signal-anchor</keyword>
<sequence>MDSFRPQSLIRILSWTPISKFSQSPWYSEGSSIFGSCRFDPPLKCEYTHDRSLLLVSDAVIFRGMMLDQALPSRRLAHQKWVLFESKPPRLVLTNLSAHSEVFNLTSTFSMDSDVPLPMQRKCTPVKGQNNVRSYPGENFAIKKSRMLAWINVNHCATPSRREYYVQDLRKHVDVHIYGQCGEYRCRDGMHKCLRRIAPKYKFILAFENALCSDYITDALWSIFDNRLKVVPIVLGAADYSSVLPEGTYIDVRNFTSPRALAKYLKYLDRHPDQYNGFINRRNFDVCSLKTDYSQYHCALCKHLHEYRGVSEVALNVATFWGRKRRCQKPTRFYKKIAPKMIKANTSLNLWGDPSWRMY</sequence>
<evidence type="ECO:0000313" key="15">
    <source>
        <dbReference type="EMBL" id="ELU02780.1"/>
    </source>
</evidence>
<evidence type="ECO:0000259" key="14">
    <source>
        <dbReference type="Pfam" id="PF17039"/>
    </source>
</evidence>
<evidence type="ECO:0000256" key="9">
    <source>
        <dbReference type="ARBA" id="ARBA00023034"/>
    </source>
</evidence>
<dbReference type="FunFam" id="3.40.50.11660:FF:000002">
    <property type="entry name" value="Alpha-(1,3)-fucosyltransferase"/>
    <property type="match status" value="1"/>
</dbReference>
<dbReference type="Proteomes" id="UP000014760">
    <property type="component" value="Unassembled WGS sequence"/>
</dbReference>
<reference evidence="16" key="3">
    <citation type="submission" date="2015-06" db="UniProtKB">
        <authorList>
            <consortium name="EnsemblMetazoa"/>
        </authorList>
    </citation>
    <scope>IDENTIFICATION</scope>
</reference>
<keyword evidence="8" id="KW-1133">Transmembrane helix</keyword>
<dbReference type="EnsemblMetazoa" id="CapteT142220">
    <property type="protein sequence ID" value="CapteP142220"/>
    <property type="gene ID" value="CapteG142220"/>
</dbReference>
<keyword evidence="11" id="KW-0325">Glycoprotein</keyword>
<dbReference type="OrthoDB" id="427096at2759"/>
<keyword evidence="10" id="KW-0472">Membrane</keyword>
<evidence type="ECO:0000256" key="10">
    <source>
        <dbReference type="ARBA" id="ARBA00023136"/>
    </source>
</evidence>
<dbReference type="Pfam" id="PF17039">
    <property type="entry name" value="Glyco_tran_10_N"/>
    <property type="match status" value="1"/>
</dbReference>
<organism evidence="15">
    <name type="scientific">Capitella teleta</name>
    <name type="common">Polychaete worm</name>
    <dbReference type="NCBI Taxonomy" id="283909"/>
    <lineage>
        <taxon>Eukaryota</taxon>
        <taxon>Metazoa</taxon>
        <taxon>Spiralia</taxon>
        <taxon>Lophotrochozoa</taxon>
        <taxon>Annelida</taxon>
        <taxon>Polychaeta</taxon>
        <taxon>Sedentaria</taxon>
        <taxon>Scolecida</taxon>
        <taxon>Capitellidae</taxon>
        <taxon>Capitella</taxon>
    </lineage>
</organism>
<evidence type="ECO:0000313" key="16">
    <source>
        <dbReference type="EnsemblMetazoa" id="CapteP142220"/>
    </source>
</evidence>
<evidence type="ECO:0000256" key="3">
    <source>
        <dbReference type="ARBA" id="ARBA00008919"/>
    </source>
</evidence>
<dbReference type="PANTHER" id="PTHR48438:SF1">
    <property type="entry name" value="ALPHA-(1,3)-FUCOSYLTRANSFERASE C-RELATED"/>
    <property type="match status" value="1"/>
</dbReference>
<dbReference type="AlphaFoldDB" id="R7U8U1"/>
<dbReference type="InterPro" id="IPR055270">
    <property type="entry name" value="Glyco_tran_10_C"/>
</dbReference>
<dbReference type="EC" id="2.4.1.-" evidence="12"/>
<dbReference type="InterPro" id="IPR038577">
    <property type="entry name" value="GT10-like_C_sf"/>
</dbReference>
<dbReference type="GO" id="GO:0000139">
    <property type="term" value="C:Golgi membrane"/>
    <property type="evidence" value="ECO:0007669"/>
    <property type="project" value="UniProtKB-SubCell"/>
</dbReference>
<dbReference type="EMBL" id="AMQN01008703">
    <property type="status" value="NOT_ANNOTATED_CDS"/>
    <property type="molecule type" value="Genomic_DNA"/>
</dbReference>
<name>R7U8U1_CAPTE</name>
<evidence type="ECO:0000256" key="11">
    <source>
        <dbReference type="ARBA" id="ARBA00023180"/>
    </source>
</evidence>
<evidence type="ECO:0000313" key="17">
    <source>
        <dbReference type="Proteomes" id="UP000014760"/>
    </source>
</evidence>
<feature type="domain" description="Fucosyltransferase N-terminal" evidence="14">
    <location>
        <begin position="11"/>
        <end position="118"/>
    </location>
</feature>
<proteinExistence type="inferred from homology"/>
<keyword evidence="4 12" id="KW-0328">Glycosyltransferase</keyword>
<dbReference type="GO" id="GO:0032580">
    <property type="term" value="C:Golgi cisterna membrane"/>
    <property type="evidence" value="ECO:0007669"/>
    <property type="project" value="UniProtKB-SubCell"/>
</dbReference>
<evidence type="ECO:0000256" key="12">
    <source>
        <dbReference type="RuleBase" id="RU003832"/>
    </source>
</evidence>
<dbReference type="InterPro" id="IPR001503">
    <property type="entry name" value="Glyco_trans_10"/>
</dbReference>
<accession>R7U8U1</accession>
<dbReference type="HOGENOM" id="CLU_032075_3_0_1"/>
<evidence type="ECO:0000256" key="8">
    <source>
        <dbReference type="ARBA" id="ARBA00022989"/>
    </source>
</evidence>
<feature type="domain" description="Fucosyltransferase C-terminal" evidence="13">
    <location>
        <begin position="143"/>
        <end position="311"/>
    </location>
</feature>
<dbReference type="EMBL" id="KB303777">
    <property type="protein sequence ID" value="ELU02780.1"/>
    <property type="molecule type" value="Genomic_DNA"/>
</dbReference>
<protein>
    <recommendedName>
        <fullName evidence="12">Fucosyltransferase</fullName>
        <ecNumber evidence="12">2.4.1.-</ecNumber>
    </recommendedName>
</protein>
<keyword evidence="17" id="KW-1185">Reference proteome</keyword>
<dbReference type="Pfam" id="PF00852">
    <property type="entry name" value="Glyco_transf_10"/>
    <property type="match status" value="1"/>
</dbReference>
<dbReference type="Gene3D" id="3.40.50.11660">
    <property type="entry name" value="Glycosyl transferase family 10, C-terminal domain"/>
    <property type="match status" value="1"/>
</dbReference>
<comment type="subcellular location">
    <subcellularLocation>
        <location evidence="1">Golgi apparatus membrane</location>
        <topology evidence="1">Single-pass type II membrane protein</topology>
    </subcellularLocation>
    <subcellularLocation>
        <location evidence="12">Golgi apparatus</location>
        <location evidence="12">Golgi stack membrane</location>
        <topology evidence="12">Single-pass type II membrane protein</topology>
    </subcellularLocation>
</comment>
<dbReference type="SUPFAM" id="SSF53756">
    <property type="entry name" value="UDP-Glycosyltransferase/glycogen phosphorylase"/>
    <property type="match status" value="1"/>
</dbReference>
<keyword evidence="9 12" id="KW-0333">Golgi apparatus</keyword>
<keyword evidence="6 12" id="KW-0812">Transmembrane</keyword>
<evidence type="ECO:0000256" key="1">
    <source>
        <dbReference type="ARBA" id="ARBA00004323"/>
    </source>
</evidence>
<evidence type="ECO:0000256" key="7">
    <source>
        <dbReference type="ARBA" id="ARBA00022968"/>
    </source>
</evidence>
<gene>
    <name evidence="15" type="ORF">CAPTEDRAFT_142220</name>
</gene>
<evidence type="ECO:0000256" key="6">
    <source>
        <dbReference type="ARBA" id="ARBA00022692"/>
    </source>
</evidence>
<reference evidence="17" key="1">
    <citation type="submission" date="2012-12" db="EMBL/GenBank/DDBJ databases">
        <authorList>
            <person name="Hellsten U."/>
            <person name="Grimwood J."/>
            <person name="Chapman J.A."/>
            <person name="Shapiro H."/>
            <person name="Aerts A."/>
            <person name="Otillar R.P."/>
            <person name="Terry A.Y."/>
            <person name="Boore J.L."/>
            <person name="Simakov O."/>
            <person name="Marletaz F."/>
            <person name="Cho S.-J."/>
            <person name="Edsinger-Gonzales E."/>
            <person name="Havlak P."/>
            <person name="Kuo D.-H."/>
            <person name="Larsson T."/>
            <person name="Lv J."/>
            <person name="Arendt D."/>
            <person name="Savage R."/>
            <person name="Osoegawa K."/>
            <person name="de Jong P."/>
            <person name="Lindberg D.R."/>
            <person name="Seaver E.C."/>
            <person name="Weisblat D.A."/>
            <person name="Putnam N.H."/>
            <person name="Grigoriev I.V."/>
            <person name="Rokhsar D.S."/>
        </authorList>
    </citation>
    <scope>NUCLEOTIDE SEQUENCE</scope>
    <source>
        <strain evidence="17">I ESC-2004</strain>
    </source>
</reference>
<evidence type="ECO:0000256" key="4">
    <source>
        <dbReference type="ARBA" id="ARBA00022676"/>
    </source>
</evidence>
<dbReference type="InterPro" id="IPR031481">
    <property type="entry name" value="Glyco_tran_10_N"/>
</dbReference>
<dbReference type="UniPathway" id="UPA00378"/>
<reference evidence="15 17" key="2">
    <citation type="journal article" date="2013" name="Nature">
        <title>Insights into bilaterian evolution from three spiralian genomes.</title>
        <authorList>
            <person name="Simakov O."/>
            <person name="Marletaz F."/>
            <person name="Cho S.J."/>
            <person name="Edsinger-Gonzales E."/>
            <person name="Havlak P."/>
            <person name="Hellsten U."/>
            <person name="Kuo D.H."/>
            <person name="Larsson T."/>
            <person name="Lv J."/>
            <person name="Arendt D."/>
            <person name="Savage R."/>
            <person name="Osoegawa K."/>
            <person name="de Jong P."/>
            <person name="Grimwood J."/>
            <person name="Chapman J.A."/>
            <person name="Shapiro H."/>
            <person name="Aerts A."/>
            <person name="Otillar R.P."/>
            <person name="Terry A.Y."/>
            <person name="Boore J.L."/>
            <person name="Grigoriev I.V."/>
            <person name="Lindberg D.R."/>
            <person name="Seaver E.C."/>
            <person name="Weisblat D.A."/>
            <person name="Putnam N.H."/>
            <person name="Rokhsar D.S."/>
        </authorList>
    </citation>
    <scope>NUCLEOTIDE SEQUENCE</scope>
    <source>
        <strain evidence="15 17">I ESC-2004</strain>
    </source>
</reference>
<dbReference type="OMA" id="CRELYSI"/>
<dbReference type="GO" id="GO:0008417">
    <property type="term" value="F:fucosyltransferase activity"/>
    <property type="evidence" value="ECO:0007669"/>
    <property type="project" value="InterPro"/>
</dbReference>
<comment type="similarity">
    <text evidence="3 12">Belongs to the glycosyltransferase 10 family.</text>
</comment>
<evidence type="ECO:0000259" key="13">
    <source>
        <dbReference type="Pfam" id="PF00852"/>
    </source>
</evidence>
<dbReference type="PANTHER" id="PTHR48438">
    <property type="entry name" value="ALPHA-(1,3)-FUCOSYLTRANSFERASE C-RELATED"/>
    <property type="match status" value="1"/>
</dbReference>